<sequence length="463" mass="53522">MRIFRLLYIFLSIRNTGIFNKLTASFNPLLNTFIRVDDGEKKFRIALERLGPVFIKLGQLLSTRTDLFERSVTQELNKLTDSCAPVDFKFIKETIETQLLSKAGKILMTIEEKPLASASLAQVHKFKIGNEDFVIKVQRPGLEEQVKRDLDALKLAAKCSSFFLKHYPRVKPLELIEQYENVIFQELDFRIEAANSNKTYENFKSSSYLEIPKISDDFTTKKILVMPFMDGIPVTDISSLTSYKIDKKQLSEVGVKIFLKQVFEDNFFHADMHPGNIFAAKTDPQNPHYIAVDYAICGSVTESNQILLAQMISSLVEQDFYTLAQLFIYAEWVDKKTKTEELEKVLRANCEQLLNQPLSKILFGELLLDLFDAMRPFNLFIDDDLLLLVKTLIHIEGMGRQIYPDLDFWGIASPFLQSWFKDRYSVKGLVKYLVSKKHILTYMIVKKIEETQDMYSEFYGEKS</sequence>
<dbReference type="InterPro" id="IPR004147">
    <property type="entry name" value="ABC1_dom"/>
</dbReference>
<dbReference type="SUPFAM" id="SSF56112">
    <property type="entry name" value="Protein kinase-like (PK-like)"/>
    <property type="match status" value="1"/>
</dbReference>
<organism evidence="3 4">
    <name type="scientific">SAR86 cluster bacterium</name>
    <dbReference type="NCBI Taxonomy" id="2030880"/>
    <lineage>
        <taxon>Bacteria</taxon>
        <taxon>Pseudomonadati</taxon>
        <taxon>Pseudomonadota</taxon>
        <taxon>Gammaproteobacteria</taxon>
        <taxon>SAR86 cluster</taxon>
    </lineage>
</organism>
<evidence type="ECO:0000313" key="3">
    <source>
        <dbReference type="EMBL" id="RCL39210.1"/>
    </source>
</evidence>
<dbReference type="InterPro" id="IPR050154">
    <property type="entry name" value="UbiB_kinase"/>
</dbReference>
<evidence type="ECO:0000313" key="4">
    <source>
        <dbReference type="Proteomes" id="UP000252147"/>
    </source>
</evidence>
<dbReference type="InterPro" id="IPR011009">
    <property type="entry name" value="Kinase-like_dom_sf"/>
</dbReference>
<dbReference type="PANTHER" id="PTHR10566">
    <property type="entry name" value="CHAPERONE-ACTIVITY OF BC1 COMPLEX CABC1 -RELATED"/>
    <property type="match status" value="1"/>
</dbReference>
<protein>
    <submittedName>
        <fullName evidence="3">2-polyprenylphenol hydroxylase</fullName>
    </submittedName>
</protein>
<accession>A0A368BPJ4</accession>
<comment type="similarity">
    <text evidence="1">Belongs to the protein kinase superfamily. ADCK protein kinase family.</text>
</comment>
<gene>
    <name evidence="3" type="ORF">DBW97_00350</name>
</gene>
<feature type="domain" description="ABC1 atypical kinase-like" evidence="2">
    <location>
        <begin position="78"/>
        <end position="325"/>
    </location>
</feature>
<proteinExistence type="inferred from homology"/>
<dbReference type="PANTHER" id="PTHR10566:SF113">
    <property type="entry name" value="PROTEIN ACTIVITY OF BC1 COMPLEX KINASE 7, CHLOROPLASTIC"/>
    <property type="match status" value="1"/>
</dbReference>
<reference evidence="3 4" key="1">
    <citation type="journal article" date="2018" name="Microbiome">
        <title>Fine metagenomic profile of the Mediterranean stratified and mixed water columns revealed by assembly and recruitment.</title>
        <authorList>
            <person name="Haro-Moreno J.M."/>
            <person name="Lopez-Perez M."/>
            <person name="De La Torre J.R."/>
            <person name="Picazo A."/>
            <person name="Camacho A."/>
            <person name="Rodriguez-Valera F."/>
        </authorList>
    </citation>
    <scope>NUCLEOTIDE SEQUENCE [LARGE SCALE GENOMIC DNA]</scope>
    <source>
        <strain evidence="3">MED-G83</strain>
    </source>
</reference>
<dbReference type="AlphaFoldDB" id="A0A368BPJ4"/>
<dbReference type="Proteomes" id="UP000252147">
    <property type="component" value="Unassembled WGS sequence"/>
</dbReference>
<dbReference type="EMBL" id="QOPD01000001">
    <property type="protein sequence ID" value="RCL39210.1"/>
    <property type="molecule type" value="Genomic_DNA"/>
</dbReference>
<evidence type="ECO:0000256" key="1">
    <source>
        <dbReference type="ARBA" id="ARBA00009670"/>
    </source>
</evidence>
<name>A0A368BPJ4_9GAMM</name>
<comment type="caution">
    <text evidence="3">The sequence shown here is derived from an EMBL/GenBank/DDBJ whole genome shotgun (WGS) entry which is preliminary data.</text>
</comment>
<dbReference type="Pfam" id="PF03109">
    <property type="entry name" value="ABC1"/>
    <property type="match status" value="1"/>
</dbReference>
<evidence type="ECO:0000259" key="2">
    <source>
        <dbReference type="Pfam" id="PF03109"/>
    </source>
</evidence>